<gene>
    <name evidence="13" type="primary">drc3</name>
</gene>
<evidence type="ECO:0000256" key="7">
    <source>
        <dbReference type="ARBA" id="ARBA00023069"/>
    </source>
</evidence>
<keyword evidence="7" id="KW-0969">Cilium</keyword>
<evidence type="ECO:0000256" key="2">
    <source>
        <dbReference type="ARBA" id="ARBA00022490"/>
    </source>
</evidence>
<dbReference type="RefSeq" id="XP_055367005.1">
    <property type="nucleotide sequence ID" value="XM_055511030.1"/>
</dbReference>
<keyword evidence="9" id="KW-0966">Cell projection</keyword>
<dbReference type="Pfam" id="PF14580">
    <property type="entry name" value="LRR_9"/>
    <property type="match status" value="1"/>
</dbReference>
<evidence type="ECO:0000256" key="1">
    <source>
        <dbReference type="ARBA" id="ARBA00004611"/>
    </source>
</evidence>
<dbReference type="InterPro" id="IPR032675">
    <property type="entry name" value="LRR_dom_sf"/>
</dbReference>
<sequence length="565" mass="65216">MMDEETVKAYTEADPVNKTEAMTERIDLNEPLTNKAGAVASSISPVTSIINRDPTGAEPIVMNEETLRIAVEAQALEDRVTSVTKKEGIEFNQVLKLRIEYKDILMIDHLSDFTSLTKLDLNNNLIERIEGLDYLTNLTWLNLSFNRIGRIQGLESLEKLEVLNLANNRICVIENMDKLERLTHFIIANNLIRQLDNVLYLRRFKNLFTLTISGNPFSTEDDYKLFIAAYFPNLTCIDYRKITEQAKNEASVKYKYVLEELRSKELDEQQAANAEQSRKAELQLHKDAFVEFLNGSHLFKNMLKDDPEAETLHSMPEVAQQLQTFESQMVELCMQLFETGLAEHKQRETEVNSLLSVRDRTVTNYQQKASHVLANFEQQHKARIINLQQLSEPEKINECNQCDDELDQLSKSLMSLEFQLVSQVEDTIKMLDENLSNMVGNFTETVQGIFAQCRDLEDNYFQNVRRIATATLEKVARDKLEEDASGDVKMLFTDRDTVMDALATAHDNHLLKINDRETVLLTRLNAWKAALIKRIEDEELKKNRMRMSDIYRYVTHVKDQLTELL</sequence>
<dbReference type="AlphaFoldDB" id="A0A9W2XZJ6"/>
<dbReference type="GeneID" id="114860473"/>
<reference evidence="13" key="1">
    <citation type="submission" date="2025-08" db="UniProtKB">
        <authorList>
            <consortium name="RefSeq"/>
        </authorList>
    </citation>
    <scope>IDENTIFICATION</scope>
</reference>
<evidence type="ECO:0000256" key="10">
    <source>
        <dbReference type="ARBA" id="ARBA00038378"/>
    </source>
</evidence>
<dbReference type="PANTHER" id="PTHR45973:SF12">
    <property type="entry name" value="DYNEIN REGULATORY COMPLEX SUBUNIT 3"/>
    <property type="match status" value="1"/>
</dbReference>
<dbReference type="PANTHER" id="PTHR45973">
    <property type="entry name" value="PROTEIN PHOSPHATASE 1 REGULATORY SUBUNIT SDS22-RELATED"/>
    <property type="match status" value="1"/>
</dbReference>
<dbReference type="SUPFAM" id="SSF52058">
    <property type="entry name" value="L domain-like"/>
    <property type="match status" value="1"/>
</dbReference>
<keyword evidence="12" id="KW-1185">Reference proteome</keyword>
<dbReference type="GO" id="GO:0005929">
    <property type="term" value="C:cilium"/>
    <property type="evidence" value="ECO:0007669"/>
    <property type="project" value="TreeGrafter"/>
</dbReference>
<dbReference type="Gene3D" id="3.80.10.10">
    <property type="entry name" value="Ribonuclease Inhibitor"/>
    <property type="match status" value="1"/>
</dbReference>
<dbReference type="PROSITE" id="PS51450">
    <property type="entry name" value="LRR"/>
    <property type="match status" value="3"/>
</dbReference>
<evidence type="ECO:0000256" key="3">
    <source>
        <dbReference type="ARBA" id="ARBA00022614"/>
    </source>
</evidence>
<evidence type="ECO:0000256" key="9">
    <source>
        <dbReference type="ARBA" id="ARBA00023273"/>
    </source>
</evidence>
<evidence type="ECO:0000256" key="6">
    <source>
        <dbReference type="ARBA" id="ARBA00023054"/>
    </source>
</evidence>
<comment type="similarity">
    <text evidence="10">Belongs to the DRC3 family.</text>
</comment>
<dbReference type="Proteomes" id="UP000515150">
    <property type="component" value="Chromosome 8"/>
</dbReference>
<name>A0A9W2XZJ6_BETSP</name>
<dbReference type="InterPro" id="IPR001611">
    <property type="entry name" value="Leu-rich_rpt"/>
</dbReference>
<protein>
    <recommendedName>
        <fullName evidence="11">Dynein regulatory complex subunit 3</fullName>
    </recommendedName>
</protein>
<evidence type="ECO:0000256" key="4">
    <source>
        <dbReference type="ARBA" id="ARBA00022737"/>
    </source>
</evidence>
<organism evidence="12 13">
    <name type="scientific">Betta splendens</name>
    <name type="common">Siamese fighting fish</name>
    <dbReference type="NCBI Taxonomy" id="158456"/>
    <lineage>
        <taxon>Eukaryota</taxon>
        <taxon>Metazoa</taxon>
        <taxon>Chordata</taxon>
        <taxon>Craniata</taxon>
        <taxon>Vertebrata</taxon>
        <taxon>Euteleostomi</taxon>
        <taxon>Actinopterygii</taxon>
        <taxon>Neopterygii</taxon>
        <taxon>Teleostei</taxon>
        <taxon>Neoteleostei</taxon>
        <taxon>Acanthomorphata</taxon>
        <taxon>Anabantaria</taxon>
        <taxon>Anabantiformes</taxon>
        <taxon>Anabantoidei</taxon>
        <taxon>Osphronemidae</taxon>
        <taxon>Betta</taxon>
    </lineage>
</organism>
<accession>A0A9W2XZJ6</accession>
<keyword evidence="5" id="KW-0282">Flagellum</keyword>
<evidence type="ECO:0000256" key="5">
    <source>
        <dbReference type="ARBA" id="ARBA00022846"/>
    </source>
</evidence>
<keyword evidence="4" id="KW-0677">Repeat</keyword>
<evidence type="ECO:0000256" key="8">
    <source>
        <dbReference type="ARBA" id="ARBA00023212"/>
    </source>
</evidence>
<dbReference type="OrthoDB" id="27917at2759"/>
<evidence type="ECO:0000256" key="11">
    <source>
        <dbReference type="ARBA" id="ARBA00040950"/>
    </source>
</evidence>
<keyword evidence="8" id="KW-0206">Cytoskeleton</keyword>
<evidence type="ECO:0000313" key="12">
    <source>
        <dbReference type="Proteomes" id="UP000515150"/>
    </source>
</evidence>
<keyword evidence="3" id="KW-0433">Leucine-rich repeat</keyword>
<dbReference type="InterPro" id="IPR050576">
    <property type="entry name" value="Cilia_flagella_integrity"/>
</dbReference>
<dbReference type="CTD" id="83450"/>
<proteinExistence type="inferred from homology"/>
<keyword evidence="6" id="KW-0175">Coiled coil</keyword>
<dbReference type="KEGG" id="bspl:114860473"/>
<dbReference type="SMART" id="SM00365">
    <property type="entry name" value="LRR_SD22"/>
    <property type="match status" value="4"/>
</dbReference>
<keyword evidence="2" id="KW-0963">Cytoplasm</keyword>
<evidence type="ECO:0000313" key="13">
    <source>
        <dbReference type="RefSeq" id="XP_055367005.1"/>
    </source>
</evidence>
<comment type="subcellular location">
    <subcellularLocation>
        <location evidence="1">Cytoplasm</location>
        <location evidence="1">Cytoskeleton</location>
        <location evidence="1">Flagellum axoneme</location>
    </subcellularLocation>
</comment>